<dbReference type="InterPro" id="IPR001680">
    <property type="entry name" value="WD40_rpt"/>
</dbReference>
<evidence type="ECO:0000256" key="4">
    <source>
        <dbReference type="ARBA" id="ARBA00023242"/>
    </source>
</evidence>
<evidence type="ECO:0000256" key="3">
    <source>
        <dbReference type="ARBA" id="ARBA00022737"/>
    </source>
</evidence>
<dbReference type="SUPFAM" id="SSF50978">
    <property type="entry name" value="WD40 repeat-like"/>
    <property type="match status" value="1"/>
</dbReference>
<dbReference type="SMART" id="SM00320">
    <property type="entry name" value="WD40"/>
    <property type="match status" value="4"/>
</dbReference>
<sequence length="433" mass="48535">MTVEEIYAKFVNGSDEKYDLEDSNFLISTSMDRTSLSKMINELLNLENYVSFDIIINNNRLRTTVSEVLEEQNIQSETIIEVLYVLTISEPSENNVDNLNDWISGLSHDVCSDISAVCCYNGTVSLYKSETMEKVFNFSNESSKSSIHITTKADPQVYEIVCGTFNGLVEVYYVNSRVQSPFNTLVASNNKLSDTVTSVTVDDTCKVIASGGYDKIITLYQNVEMLDEELMDSKSRKRPLHETSTLSQLGSLEHHTKTITKLKYFPGKNEKLLSSSIDGKLCLWDIEKRSLVSSNNTGNPITCFDISPNGTMVCTGNNLGSLSIWDLNSDNTEVKLNSGQESYNFTKVSQSKNFERLVSDVSWNPTNNLISSISLDGSVILLDFRSPKFPLQTVKCKNEEEYDRGTCTKWTSSKDIIYTTASGLVNKLSYKEI</sequence>
<feature type="repeat" description="WD" evidence="5">
    <location>
        <begin position="294"/>
        <end position="335"/>
    </location>
</feature>
<dbReference type="AlphaFoldDB" id="A0A3B0NF30"/>
<keyword evidence="4" id="KW-0539">Nucleus</keyword>
<reference evidence="7" key="1">
    <citation type="submission" date="2018-07" db="EMBL/GenBank/DDBJ databases">
        <authorList>
            <person name="Quirk P.G."/>
            <person name="Krulwich T.A."/>
        </authorList>
    </citation>
    <scope>NUCLEOTIDE SEQUENCE</scope>
    <source>
        <strain evidence="7">Anand</strain>
    </source>
</reference>
<dbReference type="PANTHER" id="PTHR19879:SF9">
    <property type="entry name" value="TRANSCRIPTION INITIATION FACTOR TFIID SUBUNIT 5"/>
    <property type="match status" value="1"/>
</dbReference>
<dbReference type="Pfam" id="PF08154">
    <property type="entry name" value="NLE"/>
    <property type="match status" value="1"/>
</dbReference>
<dbReference type="PANTHER" id="PTHR19879">
    <property type="entry name" value="TRANSCRIPTION INITIATION FACTOR TFIID"/>
    <property type="match status" value="1"/>
</dbReference>
<evidence type="ECO:0000256" key="5">
    <source>
        <dbReference type="PROSITE-ProRule" id="PRU00221"/>
    </source>
</evidence>
<dbReference type="Pfam" id="PF00400">
    <property type="entry name" value="WD40"/>
    <property type="match status" value="4"/>
</dbReference>
<dbReference type="Gene3D" id="2.130.10.10">
    <property type="entry name" value="YVTN repeat-like/Quinoprotein amine dehydrogenase"/>
    <property type="match status" value="2"/>
</dbReference>
<keyword evidence="3" id="KW-0677">Repeat</keyword>
<comment type="subcellular location">
    <subcellularLocation>
        <location evidence="1">Nucleus</location>
        <location evidence="1">Nucleolus</location>
    </subcellularLocation>
</comment>
<name>A0A3B0NF30_THEAN</name>
<evidence type="ECO:0000256" key="2">
    <source>
        <dbReference type="ARBA" id="ARBA00022574"/>
    </source>
</evidence>
<dbReference type="InterPro" id="IPR015943">
    <property type="entry name" value="WD40/YVTN_repeat-like_dom_sf"/>
</dbReference>
<feature type="domain" description="NLE" evidence="6">
    <location>
        <begin position="6"/>
        <end position="69"/>
    </location>
</feature>
<organism evidence="7">
    <name type="scientific">Theileria annulata</name>
    <dbReference type="NCBI Taxonomy" id="5874"/>
    <lineage>
        <taxon>Eukaryota</taxon>
        <taxon>Sar</taxon>
        <taxon>Alveolata</taxon>
        <taxon>Apicomplexa</taxon>
        <taxon>Aconoidasida</taxon>
        <taxon>Piroplasmida</taxon>
        <taxon>Theileriidae</taxon>
        <taxon>Theileria</taxon>
    </lineage>
</organism>
<dbReference type="InterPro" id="IPR019775">
    <property type="entry name" value="WD40_repeat_CS"/>
</dbReference>
<protein>
    <submittedName>
        <fullName evidence="7">Microtubule-associated protein (YTM1 homologue), putative</fullName>
    </submittedName>
</protein>
<proteinExistence type="predicted"/>
<dbReference type="EMBL" id="UIVT01000004">
    <property type="protein sequence ID" value="SVP94951.1"/>
    <property type="molecule type" value="Genomic_DNA"/>
</dbReference>
<dbReference type="PROSITE" id="PS50082">
    <property type="entry name" value="WD_REPEATS_2"/>
    <property type="match status" value="2"/>
</dbReference>
<evidence type="ECO:0000313" key="8">
    <source>
        <dbReference type="EMBL" id="SVP95566.1"/>
    </source>
</evidence>
<dbReference type="PROSITE" id="PS50294">
    <property type="entry name" value="WD_REPEATS_REGION"/>
    <property type="match status" value="1"/>
</dbReference>
<evidence type="ECO:0000256" key="1">
    <source>
        <dbReference type="ARBA" id="ARBA00004604"/>
    </source>
</evidence>
<keyword evidence="2 5" id="KW-0853">WD repeat</keyword>
<evidence type="ECO:0000259" key="6">
    <source>
        <dbReference type="Pfam" id="PF08154"/>
    </source>
</evidence>
<accession>A0A3B0NF30</accession>
<dbReference type="GO" id="GO:0005730">
    <property type="term" value="C:nucleolus"/>
    <property type="evidence" value="ECO:0007669"/>
    <property type="project" value="UniProtKB-SubCell"/>
</dbReference>
<feature type="repeat" description="WD" evidence="5">
    <location>
        <begin position="252"/>
        <end position="294"/>
    </location>
</feature>
<dbReference type="InterPro" id="IPR036322">
    <property type="entry name" value="WD40_repeat_dom_sf"/>
</dbReference>
<gene>
    <name evidence="7" type="ORF">TAT_000373000</name>
    <name evidence="8" type="ORF">TAV_000373000</name>
</gene>
<evidence type="ECO:0000313" key="7">
    <source>
        <dbReference type="EMBL" id="SVP94951.1"/>
    </source>
</evidence>
<dbReference type="PROSITE" id="PS00678">
    <property type="entry name" value="WD_REPEATS_1"/>
    <property type="match status" value="1"/>
</dbReference>
<dbReference type="EMBL" id="UIVS01000004">
    <property type="protein sequence ID" value="SVP95566.1"/>
    <property type="molecule type" value="Genomic_DNA"/>
</dbReference>
<dbReference type="InterPro" id="IPR012972">
    <property type="entry name" value="NLE"/>
</dbReference>
<dbReference type="VEuPathDB" id="PiroplasmaDB:TA09855"/>